<accession>A0A6G0X197</accession>
<feature type="transmembrane region" description="Helical" evidence="2">
    <location>
        <begin position="254"/>
        <end position="270"/>
    </location>
</feature>
<reference evidence="3 4" key="1">
    <citation type="submission" date="2019-07" db="EMBL/GenBank/DDBJ databases">
        <title>Genomics analysis of Aphanomyces spp. identifies a new class of oomycete effector associated with host adaptation.</title>
        <authorList>
            <person name="Gaulin E."/>
        </authorList>
    </citation>
    <scope>NUCLEOTIDE SEQUENCE [LARGE SCALE GENOMIC DNA]</scope>
    <source>
        <strain evidence="3 4">ATCC 201684</strain>
    </source>
</reference>
<dbReference type="GO" id="GO:0016020">
    <property type="term" value="C:membrane"/>
    <property type="evidence" value="ECO:0007669"/>
    <property type="project" value="InterPro"/>
</dbReference>
<protein>
    <submittedName>
        <fullName evidence="3">Uncharacterized protein</fullName>
    </submittedName>
</protein>
<feature type="transmembrane region" description="Helical" evidence="2">
    <location>
        <begin position="290"/>
        <end position="312"/>
    </location>
</feature>
<dbReference type="AlphaFoldDB" id="A0A6G0X197"/>
<dbReference type="Proteomes" id="UP000481153">
    <property type="component" value="Unassembled WGS sequence"/>
</dbReference>
<evidence type="ECO:0000313" key="4">
    <source>
        <dbReference type="Proteomes" id="UP000481153"/>
    </source>
</evidence>
<feature type="transmembrane region" description="Helical" evidence="2">
    <location>
        <begin position="372"/>
        <end position="393"/>
    </location>
</feature>
<sequence>METDRLLLATAADPKALYTWRAIREEASTIWSMAWKISVATFCRLSVFTISTAFLGQLGTKELAASALAQSIIGGLRIVTWAFATSMSTLCGQAYGAKNYELVGIWLQMGLVVLVVISIPLVVAHFYAYLILQYVTSDVELLEMAQTFANYTALSVFPNAVYVAFRSYLRAQEIVTPTAVIDTANVFLSIGANYVFIYGWGSWSGFGFIGSPLASFFSATAQPIALFLYAFVFGQYHKKTWFGWSWQCVEATRLKQFVSLTSTFLVYLALDEWIYNVIAIVTAQLGSLNLAANSVLCNIWGLAYGVYMGFSTPIQVRVSHALGANDPVKAKHVMAVGFGLGAIATLVVMFAILVTRYSLVTVFTQDAALQEILVAMLPIFCVAAGISGFHVMLSSVLEAMSLALTLVFVSGVGSWAALLPASYYLGIQLNFGLAGLWWGSVIGEGVKFCITSTALFWLYDWAKIAQRISDEANGDEEVEDIEKEAQEAFVTVDTLKSPVAAVTNVSF</sequence>
<name>A0A6G0X197_9STRA</name>
<keyword evidence="2" id="KW-1133">Transmembrane helix</keyword>
<dbReference type="VEuPathDB" id="FungiDB:AeMF1_019568"/>
<dbReference type="GO" id="GO:0042910">
    <property type="term" value="F:xenobiotic transmembrane transporter activity"/>
    <property type="evidence" value="ECO:0007669"/>
    <property type="project" value="InterPro"/>
</dbReference>
<dbReference type="GO" id="GO:0015297">
    <property type="term" value="F:antiporter activity"/>
    <property type="evidence" value="ECO:0007669"/>
    <property type="project" value="InterPro"/>
</dbReference>
<dbReference type="Pfam" id="PF01554">
    <property type="entry name" value="MatE"/>
    <property type="match status" value="2"/>
</dbReference>
<keyword evidence="2" id="KW-0472">Membrane</keyword>
<feature type="transmembrane region" description="Helical" evidence="2">
    <location>
        <begin position="333"/>
        <end position="352"/>
    </location>
</feature>
<organism evidence="3 4">
    <name type="scientific">Aphanomyces euteiches</name>
    <dbReference type="NCBI Taxonomy" id="100861"/>
    <lineage>
        <taxon>Eukaryota</taxon>
        <taxon>Sar</taxon>
        <taxon>Stramenopiles</taxon>
        <taxon>Oomycota</taxon>
        <taxon>Saprolegniomycetes</taxon>
        <taxon>Saprolegniales</taxon>
        <taxon>Verrucalvaceae</taxon>
        <taxon>Aphanomyces</taxon>
    </lineage>
</organism>
<feature type="transmembrane region" description="Helical" evidence="2">
    <location>
        <begin position="148"/>
        <end position="168"/>
    </location>
</feature>
<keyword evidence="2" id="KW-0812">Transmembrane</keyword>
<dbReference type="EMBL" id="VJMJ01000121">
    <property type="protein sequence ID" value="KAF0733615.1"/>
    <property type="molecule type" value="Genomic_DNA"/>
</dbReference>
<feature type="transmembrane region" description="Helical" evidence="2">
    <location>
        <begin position="105"/>
        <end position="128"/>
    </location>
</feature>
<proteinExistence type="inferred from homology"/>
<gene>
    <name evidence="3" type="ORF">Ae201684_009548</name>
</gene>
<evidence type="ECO:0000256" key="2">
    <source>
        <dbReference type="SAM" id="Phobius"/>
    </source>
</evidence>
<evidence type="ECO:0000313" key="3">
    <source>
        <dbReference type="EMBL" id="KAF0733615.1"/>
    </source>
</evidence>
<feature type="transmembrane region" description="Helical" evidence="2">
    <location>
        <begin position="180"/>
        <end position="201"/>
    </location>
</feature>
<dbReference type="InterPro" id="IPR002528">
    <property type="entry name" value="MATE_fam"/>
</dbReference>
<keyword evidence="4" id="KW-1185">Reference proteome</keyword>
<dbReference type="NCBIfam" id="TIGR00797">
    <property type="entry name" value="matE"/>
    <property type="match status" value="1"/>
</dbReference>
<comment type="similarity">
    <text evidence="1">Belongs to the multi antimicrobial extrusion (MATE) (TC 2.A.66.1) family.</text>
</comment>
<feature type="transmembrane region" description="Helical" evidence="2">
    <location>
        <begin position="400"/>
        <end position="425"/>
    </location>
</feature>
<evidence type="ECO:0000256" key="1">
    <source>
        <dbReference type="ARBA" id="ARBA00010199"/>
    </source>
</evidence>
<dbReference type="PANTHER" id="PTHR11206">
    <property type="entry name" value="MULTIDRUG RESISTANCE PROTEIN"/>
    <property type="match status" value="1"/>
</dbReference>
<comment type="caution">
    <text evidence="3">The sequence shown here is derived from an EMBL/GenBank/DDBJ whole genome shotgun (WGS) entry which is preliminary data.</text>
</comment>
<feature type="transmembrane region" description="Helical" evidence="2">
    <location>
        <begin position="437"/>
        <end position="459"/>
    </location>
</feature>
<feature type="transmembrane region" description="Helical" evidence="2">
    <location>
        <begin position="213"/>
        <end position="233"/>
    </location>
</feature>